<accession>A0ABD5ZTT4</accession>
<reference evidence="1 2" key="1">
    <citation type="journal article" date="2019" name="Int. J. Syst. Evol. Microbiol.">
        <title>The Global Catalogue of Microorganisms (GCM) 10K type strain sequencing project: providing services to taxonomists for standard genome sequencing and annotation.</title>
        <authorList>
            <consortium name="The Broad Institute Genomics Platform"/>
            <consortium name="The Broad Institute Genome Sequencing Center for Infectious Disease"/>
            <person name="Wu L."/>
            <person name="Ma J."/>
        </authorList>
    </citation>
    <scope>NUCLEOTIDE SEQUENCE [LARGE SCALE GENOMIC DNA]</scope>
    <source>
        <strain evidence="1 2">DT85</strain>
    </source>
</reference>
<comment type="caution">
    <text evidence="1">The sequence shown here is derived from an EMBL/GenBank/DDBJ whole genome shotgun (WGS) entry which is preliminary data.</text>
</comment>
<name>A0ABD5ZTT4_9EURY</name>
<keyword evidence="2" id="KW-1185">Reference proteome</keyword>
<proteinExistence type="predicted"/>
<protein>
    <recommendedName>
        <fullName evidence="3">Restriction endonuclease type IV Mrr domain-containing protein</fullName>
    </recommendedName>
</protein>
<evidence type="ECO:0000313" key="2">
    <source>
        <dbReference type="Proteomes" id="UP001596398"/>
    </source>
</evidence>
<evidence type="ECO:0000313" key="1">
    <source>
        <dbReference type="EMBL" id="MFC7236645.1"/>
    </source>
</evidence>
<dbReference type="AlphaFoldDB" id="A0ABD5ZTT4"/>
<dbReference type="Proteomes" id="UP001596398">
    <property type="component" value="Unassembled WGS sequence"/>
</dbReference>
<sequence>MTMASGVSVDQASGQITIQELTIQDPELANYLSEFDDAAQADAVKRALRVGATTLELSETSKDVEFVRREFTAMERAVSEIIQEIEEDIESTFGDDGEVAELLEQHFGEDGEFARRLDAELGENGERFQSALDPDVDGTPTNRLKEFLRNDVREELRNEIRSIHEKLDREDAQAAVRQRTPLKGADFEDDLETLLEDLVHGSTDTVEYTGGNEGELSGRNVGDFVITLGDTNQRIVVEAKSEQGYSQPRIKSEMEEAIENRDADYGLFITECATYVPNKVGYLQEFDGQILSIALCEDEDDEIDPRLLKIGFNWARMRTVQAYIDSGDTVDAEVIQSKVSEVRDSVDQFKNIRRKCTSIRSTVQGIENDLDDIEADINSDLNQMTAELSKSVSEQ</sequence>
<dbReference type="EMBL" id="JBHTAP010000002">
    <property type="protein sequence ID" value="MFC7236645.1"/>
    <property type="molecule type" value="Genomic_DNA"/>
</dbReference>
<dbReference type="GeneID" id="79268384"/>
<organism evidence="1 2">
    <name type="scientific">Halosegnis marinus</name>
    <dbReference type="NCBI Taxonomy" id="3034023"/>
    <lineage>
        <taxon>Archaea</taxon>
        <taxon>Methanobacteriati</taxon>
        <taxon>Methanobacteriota</taxon>
        <taxon>Stenosarchaea group</taxon>
        <taxon>Halobacteria</taxon>
        <taxon>Halobacteriales</taxon>
        <taxon>Natronomonadaceae</taxon>
        <taxon>Halosegnis</taxon>
    </lineage>
</organism>
<dbReference type="RefSeq" id="WP_276236238.1">
    <property type="nucleotide sequence ID" value="NZ_CP119803.1"/>
</dbReference>
<gene>
    <name evidence="1" type="ORF">ACFQJ4_15195</name>
</gene>
<evidence type="ECO:0008006" key="3">
    <source>
        <dbReference type="Google" id="ProtNLM"/>
    </source>
</evidence>